<feature type="transmembrane region" description="Helical" evidence="1">
    <location>
        <begin position="126"/>
        <end position="146"/>
    </location>
</feature>
<dbReference type="EMBL" id="JADWYR010000001">
    <property type="protein sequence ID" value="MBG9376730.1"/>
    <property type="molecule type" value="Genomic_DNA"/>
</dbReference>
<comment type="caution">
    <text evidence="2">The sequence shown here is derived from an EMBL/GenBank/DDBJ whole genome shotgun (WGS) entry which is preliminary data.</text>
</comment>
<sequence>MMIIYRILGFIVTIFSSFVAITAIVGLFMAVSNPSVLFQCFLLVSVVLYSWYANKFFAQVVLLKGVMTKKQKDWLQVNAIVAFVFSVMGIIGAWVMITQPKDFLEKFTQMPEGVAVTEDMIIKTGYFLLAVFAVLFTHIIWTYILVRKHKHQFETKA</sequence>
<keyword evidence="1" id="KW-0812">Transmembrane</keyword>
<dbReference type="RefSeq" id="WP_196990729.1">
    <property type="nucleotide sequence ID" value="NZ_JADWYR010000001.1"/>
</dbReference>
<organism evidence="2 3">
    <name type="scientific">Panacibacter microcysteis</name>
    <dbReference type="NCBI Taxonomy" id="2793269"/>
    <lineage>
        <taxon>Bacteria</taxon>
        <taxon>Pseudomonadati</taxon>
        <taxon>Bacteroidota</taxon>
        <taxon>Chitinophagia</taxon>
        <taxon>Chitinophagales</taxon>
        <taxon>Chitinophagaceae</taxon>
        <taxon>Panacibacter</taxon>
    </lineage>
</organism>
<evidence type="ECO:0000313" key="3">
    <source>
        <dbReference type="Proteomes" id="UP000628448"/>
    </source>
</evidence>
<keyword evidence="1" id="KW-0472">Membrane</keyword>
<feature type="transmembrane region" description="Helical" evidence="1">
    <location>
        <begin position="7"/>
        <end position="30"/>
    </location>
</feature>
<evidence type="ECO:0000313" key="2">
    <source>
        <dbReference type="EMBL" id="MBG9376730.1"/>
    </source>
</evidence>
<keyword evidence="1" id="KW-1133">Transmembrane helix</keyword>
<accession>A0A931E7K0</accession>
<keyword evidence="3" id="KW-1185">Reference proteome</keyword>
<evidence type="ECO:0000256" key="1">
    <source>
        <dbReference type="SAM" id="Phobius"/>
    </source>
</evidence>
<feature type="transmembrane region" description="Helical" evidence="1">
    <location>
        <begin position="74"/>
        <end position="97"/>
    </location>
</feature>
<gene>
    <name evidence="2" type="ORF">I5907_10815</name>
</gene>
<dbReference type="Proteomes" id="UP000628448">
    <property type="component" value="Unassembled WGS sequence"/>
</dbReference>
<name>A0A931E7K0_9BACT</name>
<protein>
    <submittedName>
        <fullName evidence="2">Uncharacterized protein</fullName>
    </submittedName>
</protein>
<feature type="transmembrane region" description="Helical" evidence="1">
    <location>
        <begin position="36"/>
        <end position="53"/>
    </location>
</feature>
<proteinExistence type="predicted"/>
<reference evidence="2" key="1">
    <citation type="submission" date="2020-11" db="EMBL/GenBank/DDBJ databases">
        <title>Bacterial whole genome sequence for Panacibacter sp. DH6.</title>
        <authorList>
            <person name="Le V."/>
            <person name="Ko S."/>
            <person name="Ahn C.-Y."/>
            <person name="Oh H.-M."/>
        </authorList>
    </citation>
    <scope>NUCLEOTIDE SEQUENCE</scope>
    <source>
        <strain evidence="2">DH6</strain>
    </source>
</reference>
<dbReference type="AlphaFoldDB" id="A0A931E7K0"/>